<dbReference type="InterPro" id="IPR029058">
    <property type="entry name" value="AB_hydrolase_fold"/>
</dbReference>
<comment type="caution">
    <text evidence="2">The sequence shown here is derived from an EMBL/GenBank/DDBJ whole genome shotgun (WGS) entry which is preliminary data.</text>
</comment>
<protein>
    <submittedName>
        <fullName evidence="2">Alpha/beta fold hydrolase</fullName>
    </submittedName>
</protein>
<dbReference type="Proteomes" id="UP001596516">
    <property type="component" value="Unassembled WGS sequence"/>
</dbReference>
<evidence type="ECO:0000259" key="1">
    <source>
        <dbReference type="Pfam" id="PF12146"/>
    </source>
</evidence>
<name>A0ABW2UJ92_9RHOB</name>
<feature type="domain" description="Serine aminopeptidase S33" evidence="1">
    <location>
        <begin position="38"/>
        <end position="291"/>
    </location>
</feature>
<proteinExistence type="predicted"/>
<dbReference type="PANTHER" id="PTHR11614">
    <property type="entry name" value="PHOSPHOLIPASE-RELATED"/>
    <property type="match status" value="1"/>
</dbReference>
<dbReference type="SUPFAM" id="SSF53474">
    <property type="entry name" value="alpha/beta-Hydrolases"/>
    <property type="match status" value="1"/>
</dbReference>
<reference evidence="3" key="1">
    <citation type="journal article" date="2019" name="Int. J. Syst. Evol. Microbiol.">
        <title>The Global Catalogue of Microorganisms (GCM) 10K type strain sequencing project: providing services to taxonomists for standard genome sequencing and annotation.</title>
        <authorList>
            <consortium name="The Broad Institute Genomics Platform"/>
            <consortium name="The Broad Institute Genome Sequencing Center for Infectious Disease"/>
            <person name="Wu L."/>
            <person name="Ma J."/>
        </authorList>
    </citation>
    <scope>NUCLEOTIDE SEQUENCE [LARGE SCALE GENOMIC DNA]</scope>
    <source>
        <strain evidence="3">CGMCC 1.12750</strain>
    </source>
</reference>
<evidence type="ECO:0000313" key="2">
    <source>
        <dbReference type="EMBL" id="MFC7703320.1"/>
    </source>
</evidence>
<organism evidence="2 3">
    <name type="scientific">Plastorhodobacter daqingensis</name>
    <dbReference type="NCBI Taxonomy" id="1387281"/>
    <lineage>
        <taxon>Bacteria</taxon>
        <taxon>Pseudomonadati</taxon>
        <taxon>Pseudomonadota</taxon>
        <taxon>Alphaproteobacteria</taxon>
        <taxon>Rhodobacterales</taxon>
        <taxon>Paracoccaceae</taxon>
        <taxon>Plastorhodobacter</taxon>
    </lineage>
</organism>
<evidence type="ECO:0000313" key="3">
    <source>
        <dbReference type="Proteomes" id="UP001596516"/>
    </source>
</evidence>
<accession>A0ABW2UJ92</accession>
<keyword evidence="2" id="KW-0378">Hydrolase</keyword>
<dbReference type="GO" id="GO:0016787">
    <property type="term" value="F:hydrolase activity"/>
    <property type="evidence" value="ECO:0007669"/>
    <property type="project" value="UniProtKB-KW"/>
</dbReference>
<dbReference type="Gene3D" id="3.40.50.1820">
    <property type="entry name" value="alpha/beta hydrolase"/>
    <property type="match status" value="1"/>
</dbReference>
<dbReference type="RefSeq" id="WP_377399399.1">
    <property type="nucleotide sequence ID" value="NZ_JBHTFQ010000002.1"/>
</dbReference>
<dbReference type="Pfam" id="PF12146">
    <property type="entry name" value="Hydrolase_4"/>
    <property type="match status" value="1"/>
</dbReference>
<sequence>MPPAPFHADLAQGPEGGRATWLQADDGLRLRMLLWPAQSKGRVLVLPGRGEYGEKYGPVASELARRGYGTVTLDWRGQGLSDRLLTDVQAGHVGDFYDYQRDLAAVLAALEAAGEPAPMFMIAHSMGGCIALRALMNGLQMRAVAFSAPMWGIDMSIRLRSAAWGLCTAAWLGRFSHSYVPGSGPGSWVLTQPFDTNSLTSDPEAYRWMVAQLVARPELGIGGPTLGWLNAALRETALLSLRPSPPIPAFTAVGTQETIVSVAAIHRRMTQWPGGRLEELPGARHEILMERPMVRQAFYDAATTLFDAGRPGAAPSG</sequence>
<dbReference type="InterPro" id="IPR051044">
    <property type="entry name" value="MAG_DAG_Lipase"/>
</dbReference>
<dbReference type="InterPro" id="IPR022742">
    <property type="entry name" value="Hydrolase_4"/>
</dbReference>
<dbReference type="EMBL" id="JBHTFQ010000002">
    <property type="protein sequence ID" value="MFC7703320.1"/>
    <property type="molecule type" value="Genomic_DNA"/>
</dbReference>
<keyword evidence="3" id="KW-1185">Reference proteome</keyword>
<gene>
    <name evidence="2" type="ORF">ACFQXB_03820</name>
</gene>